<accession>A0A8D3X4X5</accession>
<dbReference type="AlphaFoldDB" id="A0A8D3X4X5"/>
<dbReference type="KEGG" id="bmh:BMWSH_4141"/>
<evidence type="ECO:0000313" key="5">
    <source>
        <dbReference type="Proteomes" id="UP000001283"/>
    </source>
</evidence>
<keyword evidence="2" id="KW-0472">Membrane</keyword>
<dbReference type="Proteomes" id="UP000001283">
    <property type="component" value="Chromosome"/>
</dbReference>
<evidence type="ECO:0000256" key="2">
    <source>
        <dbReference type="SAM" id="Phobius"/>
    </source>
</evidence>
<proteinExistence type="inferred from homology"/>
<dbReference type="PANTHER" id="PTHR33393:SF13">
    <property type="entry name" value="PGA BIOSYNTHESIS PROTEIN CAPA"/>
    <property type="match status" value="1"/>
</dbReference>
<feature type="transmembrane region" description="Helical" evidence="2">
    <location>
        <begin position="26"/>
        <end position="44"/>
    </location>
</feature>
<dbReference type="Pfam" id="PF09587">
    <property type="entry name" value="PGA_cap"/>
    <property type="match status" value="1"/>
</dbReference>
<organism evidence="4 5">
    <name type="scientific">Priestia megaterium (strain WSH-002)</name>
    <name type="common">Bacillus megaterium</name>
    <dbReference type="NCBI Taxonomy" id="1006007"/>
    <lineage>
        <taxon>Bacteria</taxon>
        <taxon>Bacillati</taxon>
        <taxon>Bacillota</taxon>
        <taxon>Bacilli</taxon>
        <taxon>Bacillales</taxon>
        <taxon>Bacillaceae</taxon>
        <taxon>Priestia</taxon>
    </lineage>
</organism>
<protein>
    <submittedName>
        <fullName evidence="4">Poly-gamma-glutamate synthetase complex A</fullName>
    </submittedName>
</protein>
<dbReference type="PANTHER" id="PTHR33393">
    <property type="entry name" value="POLYGLUTAMINE SYNTHESIS ACCESSORY PROTEIN RV0574C-RELATED"/>
    <property type="match status" value="1"/>
</dbReference>
<sequence>MDRKLDFKEKLLKFIKSTKKNTDKHVWITLAILVVFMYGAIWISKPSAAVENNTKDDSLVTATMVGDIMLGRNVEKVTNRQGQDYLFRDVESYFKNSDYSTANFDHPVTANDEYPAQDKPIVLRTDEQSVKTLKNLNLSVLNAANSHSMDYLEQGLNDTVKAFNQSKMDFVGMGRNLEEASNINYQTVNGIKIATLGFTDTYTAYSAANDNDPGILPAKPEIFIPLIQEAKEKANLVVVHAHWGEEYDTTPSPRQKGLAKAMADAGADIILGHHPHVLQPIDTYKNTVIFYSLGNFVFDQGWSASRESALVQYKLKKDGTARFEVTPLLIKEATPTLLSKWDAYYKEKIFKRLTKTSSSALAIKEENNKLVFTVDHSRVVKKGLAE</sequence>
<comment type="similarity">
    <text evidence="1">Belongs to the CapA family.</text>
</comment>
<evidence type="ECO:0000313" key="4">
    <source>
        <dbReference type="EMBL" id="AEN91020.1"/>
    </source>
</evidence>
<dbReference type="SUPFAM" id="SSF56300">
    <property type="entry name" value="Metallo-dependent phosphatases"/>
    <property type="match status" value="1"/>
</dbReference>
<dbReference type="InterPro" id="IPR019079">
    <property type="entry name" value="Capsule_synth_CapA"/>
</dbReference>
<evidence type="ECO:0000259" key="3">
    <source>
        <dbReference type="SMART" id="SM00854"/>
    </source>
</evidence>
<dbReference type="InterPro" id="IPR029052">
    <property type="entry name" value="Metallo-depent_PP-like"/>
</dbReference>
<reference evidence="4 5" key="1">
    <citation type="journal article" date="2011" name="J. Bacteriol.">
        <title>Complete genome sequence of the industrial strain Bacillus megaterium WSH-002.</title>
        <authorList>
            <person name="Liu L."/>
            <person name="Li Y."/>
            <person name="Zhang J."/>
            <person name="Zou W."/>
            <person name="Zhou Z."/>
            <person name="Liu J."/>
            <person name="Li X."/>
            <person name="Wang L."/>
            <person name="Chen J."/>
        </authorList>
    </citation>
    <scope>NUCLEOTIDE SEQUENCE [LARGE SCALE GENOMIC DNA]</scope>
    <source>
        <strain evidence="4 5">WSH-002</strain>
    </source>
</reference>
<evidence type="ECO:0000256" key="1">
    <source>
        <dbReference type="ARBA" id="ARBA00005662"/>
    </source>
</evidence>
<name>A0A8D3X4X5_PRIMW</name>
<dbReference type="SMART" id="SM00854">
    <property type="entry name" value="PGA_cap"/>
    <property type="match status" value="1"/>
</dbReference>
<feature type="domain" description="Capsule synthesis protein CapA" evidence="3">
    <location>
        <begin position="61"/>
        <end position="300"/>
    </location>
</feature>
<keyword evidence="2" id="KW-1133">Transmembrane helix</keyword>
<dbReference type="InterPro" id="IPR052169">
    <property type="entry name" value="CW_Biosynth-Accessory"/>
</dbReference>
<keyword evidence="2" id="KW-0812">Transmembrane</keyword>
<dbReference type="Gene3D" id="3.60.21.10">
    <property type="match status" value="1"/>
</dbReference>
<dbReference type="CDD" id="cd07381">
    <property type="entry name" value="MPP_CapA"/>
    <property type="match status" value="1"/>
</dbReference>
<dbReference type="EMBL" id="CP003017">
    <property type="protein sequence ID" value="AEN91020.1"/>
    <property type="molecule type" value="Genomic_DNA"/>
</dbReference>
<dbReference type="RefSeq" id="WP_014461219.1">
    <property type="nucleotide sequence ID" value="NC_017138.1"/>
</dbReference>
<gene>
    <name evidence="4" type="primary">ywtB</name>
    <name evidence="4" type="ORF">BMWSH_4141</name>
</gene>